<protein>
    <submittedName>
        <fullName evidence="2">Transglutaminase</fullName>
    </submittedName>
</protein>
<dbReference type="EMBL" id="NJNR01000003">
    <property type="protein sequence ID" value="RDX10938.1"/>
    <property type="molecule type" value="Genomic_DNA"/>
</dbReference>
<feature type="transmembrane region" description="Helical" evidence="1">
    <location>
        <begin position="211"/>
        <end position="231"/>
    </location>
</feature>
<accession>A0A3D8U1U1</accession>
<name>A0A3D8U1U1_BIFLN</name>
<feature type="transmembrane region" description="Helical" evidence="1">
    <location>
        <begin position="185"/>
        <end position="205"/>
    </location>
</feature>
<keyword evidence="1" id="KW-1133">Transmembrane helix</keyword>
<keyword evidence="1" id="KW-0812">Transmembrane</keyword>
<gene>
    <name evidence="2" type="ORF">CE169_00920</name>
</gene>
<keyword evidence="1" id="KW-0472">Membrane</keyword>
<proteinExistence type="predicted"/>
<evidence type="ECO:0000313" key="2">
    <source>
        <dbReference type="EMBL" id="RDX10938.1"/>
    </source>
</evidence>
<feature type="transmembrane region" description="Helical" evidence="1">
    <location>
        <begin position="71"/>
        <end position="89"/>
    </location>
</feature>
<feature type="non-terminal residue" evidence="2">
    <location>
        <position position="418"/>
    </location>
</feature>
<sequence length="418" mass="44883">MTFDQSSITNTNTAAYAGSSGTYTGTSSGTYTGTSTTTGSWADSTHSVIWMTRGNVLRGMGLSRQPWGKRIASLVLIAAMMLLAQANLIDVYGGVATWAIAAVPATLLGAIIALAGMLPALRLWWQIVFLAFAQFIIGPVVTLSSTTSHYVIPTLKTLSSGWEMTFGSFKYIISVDPPLGTQDGVLMAVWTIGLWLTFFTGVFAINANAWLSLVGVLPLAAAVAVCALLGTDSGWQRAICGIAFALLLIIWLSWRLELLEGGRWISALIIVVLAAGLAFGGTLLVPQDRFVLRDRYDPPLSPYDYTSPLSGMRSYIKDHKKDVLLTVHNLPAGTPVKLAVMDRFDGTVWNLSDSSEATDSSNYHRVGTTIKADEQGKSFTATFTVDQELTDTWLPLAGAATGVSFANDADNGNDTFYY</sequence>
<feature type="transmembrane region" description="Helical" evidence="1">
    <location>
        <begin position="123"/>
        <end position="144"/>
    </location>
</feature>
<feature type="transmembrane region" description="Helical" evidence="1">
    <location>
        <begin position="95"/>
        <end position="116"/>
    </location>
</feature>
<reference evidence="2 3" key="1">
    <citation type="journal article" date="2017" name="Anaerobe">
        <title>Quantification, isolation and characterization of Bifidobacterium from the vaginal microbiomes of reproductive aged women.</title>
        <authorList>
            <person name="Freitas A.C."/>
            <person name="Hill J.E."/>
        </authorList>
    </citation>
    <scope>NUCLEOTIDE SEQUENCE [LARGE SCALE GENOMIC DNA]</scope>
    <source>
        <strain evidence="2 3">N6D05</strain>
    </source>
</reference>
<organism evidence="2 3">
    <name type="scientific">Bifidobacterium longum</name>
    <dbReference type="NCBI Taxonomy" id="216816"/>
    <lineage>
        <taxon>Bacteria</taxon>
        <taxon>Bacillati</taxon>
        <taxon>Actinomycetota</taxon>
        <taxon>Actinomycetes</taxon>
        <taxon>Bifidobacteriales</taxon>
        <taxon>Bifidobacteriaceae</taxon>
        <taxon>Bifidobacterium</taxon>
    </lineage>
</organism>
<evidence type="ECO:0000256" key="1">
    <source>
        <dbReference type="SAM" id="Phobius"/>
    </source>
</evidence>
<comment type="caution">
    <text evidence="2">The sequence shown here is derived from an EMBL/GenBank/DDBJ whole genome shotgun (WGS) entry which is preliminary data.</text>
</comment>
<dbReference type="AlphaFoldDB" id="A0A3D8U1U1"/>
<feature type="transmembrane region" description="Helical" evidence="1">
    <location>
        <begin position="238"/>
        <end position="256"/>
    </location>
</feature>
<evidence type="ECO:0000313" key="3">
    <source>
        <dbReference type="Proteomes" id="UP000257074"/>
    </source>
</evidence>
<dbReference type="Proteomes" id="UP000257074">
    <property type="component" value="Unassembled WGS sequence"/>
</dbReference>
<feature type="transmembrane region" description="Helical" evidence="1">
    <location>
        <begin position="262"/>
        <end position="285"/>
    </location>
</feature>